<evidence type="ECO:0000313" key="1">
    <source>
        <dbReference type="EMBL" id="KAI8574371.1"/>
    </source>
</evidence>
<reference evidence="1" key="1">
    <citation type="submission" date="2022-02" db="EMBL/GenBank/DDBJ databases">
        <title>Plant Genome Project.</title>
        <authorList>
            <person name="Zhang R.-G."/>
        </authorList>
    </citation>
    <scope>NUCLEOTIDE SEQUENCE</scope>
    <source>
        <strain evidence="1">AT1</strain>
    </source>
</reference>
<accession>A0ACC0QA90</accession>
<evidence type="ECO:0000313" key="2">
    <source>
        <dbReference type="Proteomes" id="UP001062846"/>
    </source>
</evidence>
<keyword evidence="2" id="KW-1185">Reference proteome</keyword>
<proteinExistence type="predicted"/>
<dbReference type="Proteomes" id="UP001062846">
    <property type="component" value="Chromosome 1"/>
</dbReference>
<protein>
    <submittedName>
        <fullName evidence="1">Uncharacterized protein</fullName>
    </submittedName>
</protein>
<comment type="caution">
    <text evidence="1">The sequence shown here is derived from an EMBL/GenBank/DDBJ whole genome shotgun (WGS) entry which is preliminary data.</text>
</comment>
<organism evidence="1 2">
    <name type="scientific">Rhododendron molle</name>
    <name type="common">Chinese azalea</name>
    <name type="synonym">Azalea mollis</name>
    <dbReference type="NCBI Taxonomy" id="49168"/>
    <lineage>
        <taxon>Eukaryota</taxon>
        <taxon>Viridiplantae</taxon>
        <taxon>Streptophyta</taxon>
        <taxon>Embryophyta</taxon>
        <taxon>Tracheophyta</taxon>
        <taxon>Spermatophyta</taxon>
        <taxon>Magnoliopsida</taxon>
        <taxon>eudicotyledons</taxon>
        <taxon>Gunneridae</taxon>
        <taxon>Pentapetalae</taxon>
        <taxon>asterids</taxon>
        <taxon>Ericales</taxon>
        <taxon>Ericaceae</taxon>
        <taxon>Ericoideae</taxon>
        <taxon>Rhodoreae</taxon>
        <taxon>Rhododendron</taxon>
    </lineage>
</organism>
<gene>
    <name evidence="1" type="ORF">RHMOL_Rhmol01G0348600</name>
</gene>
<name>A0ACC0QA90_RHOML</name>
<dbReference type="EMBL" id="CM046388">
    <property type="protein sequence ID" value="KAI8574371.1"/>
    <property type="molecule type" value="Genomic_DNA"/>
</dbReference>
<sequence>MSTTATMSNQDRRFLNHALVGPSVKRKERDGFESFDDPKPKLARLGIPRPGSPAPAPEPASRNQLLAGYLAHEFLTKGTLFGQPWDPARAEAVPVSADSRRPKPSGQKFKAEMSSRAEPQVERNQRYVEVADLLKTDGAHFPGIVNPTQLARSLQL</sequence>